<dbReference type="AlphaFoldDB" id="A0AAC9MWY5"/>
<sequence length="299" mass="33997">MKEFLPYKDQLDLLVQRGMDVGDREYAADFLRRVNYYRLSGYWYPFRQLVNRTRTDDFYPGTRLDDVFALYEFDGRLKAATFSVLAPIELALRALLGHELGRIDPCAHLDPSLLGPTARKGGAYAKWLRGYESELARSREDFVEHHRHRYGGRLPAWAAVEILDWGSLTYLYGFAPRTVQDAVANTCGLSAPQLTSWMKALNLVRNTCAHHGRLFNRVHTIIPKLPPADRHADLNAAASEWNRTFGQLTLIQFLLDRLELGRMRLLPAVVKTFPSVTAVPLAHLGASQDWETASRLWAG</sequence>
<dbReference type="KEGG" id="ahm:TL08_04095"/>
<dbReference type="EMBL" id="CP014859">
    <property type="protein sequence ID" value="AOS61649.1"/>
    <property type="molecule type" value="Genomic_DNA"/>
</dbReference>
<reference evidence="2" key="1">
    <citation type="submission" date="2016-03" db="EMBL/GenBank/DDBJ databases">
        <title>Complete genome sequence of the type strain Actinoalloteichus hymeniacidonis DSM 45092.</title>
        <authorList>
            <person name="Schaffert L."/>
            <person name="Albersmeier A."/>
            <person name="Winkler A."/>
            <person name="Kalinowski J."/>
            <person name="Zotchev S."/>
            <person name="Ruckert C."/>
        </authorList>
    </citation>
    <scope>NUCLEOTIDE SEQUENCE [LARGE SCALE GENOMIC DNA]</scope>
    <source>
        <strain evidence="2">HPA177(T) (DSM 45092(T))</strain>
    </source>
</reference>
<gene>
    <name evidence="1" type="ORF">TL08_04095</name>
</gene>
<keyword evidence="2" id="KW-1185">Reference proteome</keyword>
<accession>A0AAC9MWY5</accession>
<evidence type="ECO:0000313" key="1">
    <source>
        <dbReference type="EMBL" id="AOS61649.1"/>
    </source>
</evidence>
<evidence type="ECO:0000313" key="2">
    <source>
        <dbReference type="Proteomes" id="UP000095210"/>
    </source>
</evidence>
<dbReference type="InterPro" id="IPR011664">
    <property type="entry name" value="Abi_system_AbiD/AbiF-like"/>
</dbReference>
<dbReference type="Proteomes" id="UP000095210">
    <property type="component" value="Chromosome"/>
</dbReference>
<protein>
    <submittedName>
        <fullName evidence="1">Abortive infection bacteriophage resistance protein</fullName>
    </submittedName>
</protein>
<name>A0AAC9MWY5_9PSEU</name>
<organism evidence="1 2">
    <name type="scientific">Actinoalloteichus hymeniacidonis</name>
    <dbReference type="NCBI Taxonomy" id="340345"/>
    <lineage>
        <taxon>Bacteria</taxon>
        <taxon>Bacillati</taxon>
        <taxon>Actinomycetota</taxon>
        <taxon>Actinomycetes</taxon>
        <taxon>Pseudonocardiales</taxon>
        <taxon>Pseudonocardiaceae</taxon>
        <taxon>Actinoalloteichus</taxon>
    </lineage>
</organism>
<dbReference type="Pfam" id="PF07751">
    <property type="entry name" value="Abi_2"/>
    <property type="match status" value="1"/>
</dbReference>
<proteinExistence type="predicted"/>